<accession>A0A2I0R471</accession>
<evidence type="ECO:0000313" key="2">
    <source>
        <dbReference type="Proteomes" id="UP000236654"/>
    </source>
</evidence>
<dbReference type="AlphaFoldDB" id="A0A2I0R471"/>
<keyword evidence="2" id="KW-1185">Reference proteome</keyword>
<comment type="caution">
    <text evidence="1">The sequence shown here is derived from an EMBL/GenBank/DDBJ whole genome shotgun (WGS) entry which is preliminary data.</text>
</comment>
<dbReference type="Proteomes" id="UP000236654">
    <property type="component" value="Unassembled WGS sequence"/>
</dbReference>
<protein>
    <submittedName>
        <fullName evidence="1">Uncharacterized protein</fullName>
    </submittedName>
</protein>
<evidence type="ECO:0000313" key="1">
    <source>
        <dbReference type="EMBL" id="PKR81376.1"/>
    </source>
</evidence>
<proteinExistence type="predicted"/>
<sequence>MNEAFMFETLEKYYKENLLCFKVGFISFKKMIERILIPIFRAKVHLYTWNRWINEQNHG</sequence>
<dbReference type="EMBL" id="PJNI01000003">
    <property type="protein sequence ID" value="PKR81376.1"/>
    <property type="molecule type" value="Genomic_DNA"/>
</dbReference>
<reference evidence="1 2" key="1">
    <citation type="submission" date="2017-12" db="EMBL/GenBank/DDBJ databases">
        <title>The draft genome sequence of Brumimicrobium saltpan LHR20.</title>
        <authorList>
            <person name="Do Z.-J."/>
            <person name="Luo H.-R."/>
        </authorList>
    </citation>
    <scope>NUCLEOTIDE SEQUENCE [LARGE SCALE GENOMIC DNA]</scope>
    <source>
        <strain evidence="1 2">LHR20</strain>
    </source>
</reference>
<name>A0A2I0R471_9FLAO</name>
<gene>
    <name evidence="1" type="ORF">CW751_04790</name>
</gene>
<organism evidence="1 2">
    <name type="scientific">Brumimicrobium salinarum</name>
    <dbReference type="NCBI Taxonomy" id="2058658"/>
    <lineage>
        <taxon>Bacteria</taxon>
        <taxon>Pseudomonadati</taxon>
        <taxon>Bacteroidota</taxon>
        <taxon>Flavobacteriia</taxon>
        <taxon>Flavobacteriales</taxon>
        <taxon>Crocinitomicaceae</taxon>
        <taxon>Brumimicrobium</taxon>
    </lineage>
</organism>